<evidence type="ECO:0000256" key="1">
    <source>
        <dbReference type="PROSITE-ProRule" id="PRU00117"/>
    </source>
</evidence>
<keyword evidence="4" id="KW-1185">Reference proteome</keyword>
<gene>
    <name evidence="3" type="ORF">BABINDRAFT_137865</name>
</gene>
<dbReference type="GO" id="GO:0003723">
    <property type="term" value="F:RNA binding"/>
    <property type="evidence" value="ECO:0007669"/>
    <property type="project" value="UniProtKB-UniRule"/>
</dbReference>
<dbReference type="Pfam" id="PF00013">
    <property type="entry name" value="KH_1"/>
    <property type="match status" value="1"/>
</dbReference>
<feature type="domain" description="K Homology" evidence="2">
    <location>
        <begin position="634"/>
        <end position="716"/>
    </location>
</feature>
<keyword evidence="1" id="KW-0694">RNA-binding</keyword>
<dbReference type="AlphaFoldDB" id="A0A1E3QSH6"/>
<feature type="domain" description="K Homology" evidence="2">
    <location>
        <begin position="385"/>
        <end position="462"/>
    </location>
</feature>
<dbReference type="CDD" id="cd00105">
    <property type="entry name" value="KH-I"/>
    <property type="match status" value="1"/>
</dbReference>
<dbReference type="EMBL" id="KV454431">
    <property type="protein sequence ID" value="ODQ79972.1"/>
    <property type="molecule type" value="Genomic_DNA"/>
</dbReference>
<evidence type="ECO:0000313" key="3">
    <source>
        <dbReference type="EMBL" id="ODQ79972.1"/>
    </source>
</evidence>
<dbReference type="InterPro" id="IPR004087">
    <property type="entry name" value="KH_dom"/>
</dbReference>
<protein>
    <recommendedName>
        <fullName evidence="2">K Homology domain-containing protein</fullName>
    </recommendedName>
</protein>
<organism evidence="3 4">
    <name type="scientific">Babjeviella inositovora NRRL Y-12698</name>
    <dbReference type="NCBI Taxonomy" id="984486"/>
    <lineage>
        <taxon>Eukaryota</taxon>
        <taxon>Fungi</taxon>
        <taxon>Dikarya</taxon>
        <taxon>Ascomycota</taxon>
        <taxon>Saccharomycotina</taxon>
        <taxon>Pichiomycetes</taxon>
        <taxon>Serinales incertae sedis</taxon>
        <taxon>Babjeviella</taxon>
    </lineage>
</organism>
<dbReference type="InterPro" id="IPR004088">
    <property type="entry name" value="KH_dom_type_1"/>
</dbReference>
<feature type="domain" description="K Homology" evidence="2">
    <location>
        <begin position="803"/>
        <end position="897"/>
    </location>
</feature>
<dbReference type="RefSeq" id="XP_018985300.1">
    <property type="nucleotide sequence ID" value="XM_019127110.1"/>
</dbReference>
<dbReference type="PROSITE" id="PS50084">
    <property type="entry name" value="KH_TYPE_1"/>
    <property type="match status" value="1"/>
</dbReference>
<dbReference type="Gene3D" id="3.30.1370.10">
    <property type="entry name" value="K Homology domain, type 1"/>
    <property type="match status" value="1"/>
</dbReference>
<evidence type="ECO:0000313" key="4">
    <source>
        <dbReference type="Proteomes" id="UP000094336"/>
    </source>
</evidence>
<proteinExistence type="predicted"/>
<dbReference type="GeneID" id="30144963"/>
<name>A0A1E3QSH6_9ASCO</name>
<dbReference type="SUPFAM" id="SSF54791">
    <property type="entry name" value="Eukaryotic type KH-domain (KH-domain type I)"/>
    <property type="match status" value="2"/>
</dbReference>
<dbReference type="Proteomes" id="UP000094336">
    <property type="component" value="Unassembled WGS sequence"/>
</dbReference>
<reference evidence="4" key="1">
    <citation type="submission" date="2016-05" db="EMBL/GenBank/DDBJ databases">
        <title>Comparative genomics of biotechnologically important yeasts.</title>
        <authorList>
            <consortium name="DOE Joint Genome Institute"/>
            <person name="Riley R."/>
            <person name="Haridas S."/>
            <person name="Wolfe K.H."/>
            <person name="Lopes M.R."/>
            <person name="Hittinger C.T."/>
            <person name="Goker M."/>
            <person name="Salamov A."/>
            <person name="Wisecaver J."/>
            <person name="Long T.M."/>
            <person name="Aerts A.L."/>
            <person name="Barry K."/>
            <person name="Choi C."/>
            <person name="Clum A."/>
            <person name="Coughlan A.Y."/>
            <person name="Deshpande S."/>
            <person name="Douglass A.P."/>
            <person name="Hanson S.J."/>
            <person name="Klenk H.-P."/>
            <person name="Labutti K."/>
            <person name="Lapidus A."/>
            <person name="Lindquist E."/>
            <person name="Lipzen A."/>
            <person name="Meier-Kolthoff J.P."/>
            <person name="Ohm R.A."/>
            <person name="Otillar R.P."/>
            <person name="Pangilinan J."/>
            <person name="Peng Y."/>
            <person name="Rokas A."/>
            <person name="Rosa C.A."/>
            <person name="Scheuner C."/>
            <person name="Sibirny A.A."/>
            <person name="Slot J.C."/>
            <person name="Stielow J.B."/>
            <person name="Sun H."/>
            <person name="Kurtzman C.P."/>
            <person name="Blackwell M."/>
            <person name="Grigoriev I.V."/>
            <person name="Jeffries T.W."/>
        </authorList>
    </citation>
    <scope>NUCLEOTIDE SEQUENCE [LARGE SCALE GENOMIC DNA]</scope>
    <source>
        <strain evidence="4">NRRL Y-12698</strain>
    </source>
</reference>
<dbReference type="InterPro" id="IPR036612">
    <property type="entry name" value="KH_dom_type_1_sf"/>
</dbReference>
<evidence type="ECO:0000259" key="2">
    <source>
        <dbReference type="SMART" id="SM00322"/>
    </source>
</evidence>
<dbReference type="SMART" id="SM00322">
    <property type="entry name" value="KH"/>
    <property type="match status" value="5"/>
</dbReference>
<feature type="domain" description="K Homology" evidence="2">
    <location>
        <begin position="218"/>
        <end position="287"/>
    </location>
</feature>
<sequence>MLIRLTVRRGTRPSSLSLPFIPIQHYLFHMPQNASDWTDDDLFGGSSSTTKVSILSDTDFSSKISNKEPHNISVRLFDPVKTSIFRKLYNNRLRKGARESHAKFEFGGVTCHLSGSEFGHVKQLRSRLNQWVAEFRTRLKVISIRKEYVPLFKDGLKLEGITIFMPPETGAKSLALKNRLHFYNLGEATILLQRPRAMNEQDFTKLFEATLQKVNDVTSNAIVMLIEAYYKENLYGAGDWFVKGLIQRYGVSVSIQRSGRNTHTLYVTGANRTAVREAATMLRGKYHALKDSVKHLSLGPHRKSTKEWKTFTRELERIQDVTSTDISVSEAEILIRRKTDNLFLQDAYDMVEKRIAKLKGLVVSPVQNAQSSMSDIAERMFNGRIAHTLTLLIPEYHTPLIKGPGLSNINVLIETYGVNIEFDNYDSSQVTGSASDFRKIKIYGTDPEQVRQVETILNQKVARLSQKSKPCVVEVPDEYFHAFMANKGRLLHSVEDATKTRITKQEKDIYPMKSHVINKSHTLRISADNDADINLALEVLRKMIDNFDKNSVVCKLPLNITPQIQAFSIHNSHLMGIYNVLRNASAKYSDLKGVYLGFRRVDQDVVITSTRANNETNIQRMRKIALRLILRHLSPKNFYIFTHISRRVAYPLIGQNALNVLKIRDQTGAMIEFTDELTELIHEYKEKLSPFVNIIVYGPTKHALQSGVTEIRARLDTITKDSVHIPLAPVLLPLNPRVMRCLATIKYGFGLIDMQRLNPSLTITWTSDSSSPVIVVHSNDGVGRDQSLMAVKEMVCHNITSINSNIRALRIHQTHIAALLGPKAVNLQKLIDDTGCMFYMDNNNTVSVQPDRVITFGSDLTLTESSGNASDFVTFIVTGNDKSRVDLAIKTLERRLHALVSKGQ</sequence>
<feature type="domain" description="K Homology" evidence="2">
    <location>
        <begin position="467"/>
        <end position="545"/>
    </location>
</feature>
<accession>A0A1E3QSH6</accession>